<comment type="caution">
    <text evidence="2">The sequence shown here is derived from an EMBL/GenBank/DDBJ whole genome shotgun (WGS) entry which is preliminary data.</text>
</comment>
<evidence type="ECO:0000313" key="3">
    <source>
        <dbReference type="Proteomes" id="UP001589585"/>
    </source>
</evidence>
<name>A0ABV5FB53_9FLAO</name>
<dbReference type="InterPro" id="IPR009061">
    <property type="entry name" value="DNA-bd_dom_put_sf"/>
</dbReference>
<evidence type="ECO:0000313" key="2">
    <source>
        <dbReference type="EMBL" id="MFB9056664.1"/>
    </source>
</evidence>
<feature type="domain" description="Helix-turn-helix" evidence="1">
    <location>
        <begin position="41"/>
        <end position="84"/>
    </location>
</feature>
<reference evidence="2 3" key="1">
    <citation type="submission" date="2024-09" db="EMBL/GenBank/DDBJ databases">
        <authorList>
            <person name="Sun Q."/>
            <person name="Mori K."/>
        </authorList>
    </citation>
    <scope>NUCLEOTIDE SEQUENCE [LARGE SCALE GENOMIC DNA]</scope>
    <source>
        <strain evidence="2 3">CECT 8622</strain>
    </source>
</reference>
<proteinExistence type="predicted"/>
<dbReference type="SUPFAM" id="SSF46955">
    <property type="entry name" value="Putative DNA-binding domain"/>
    <property type="match status" value="1"/>
</dbReference>
<evidence type="ECO:0000259" key="1">
    <source>
        <dbReference type="Pfam" id="PF12728"/>
    </source>
</evidence>
<dbReference type="Pfam" id="PF12728">
    <property type="entry name" value="HTH_17"/>
    <property type="match status" value="1"/>
</dbReference>
<protein>
    <submittedName>
        <fullName evidence="2">Helix-turn-helix domain-containing protein</fullName>
    </submittedName>
</protein>
<sequence>MQTVQLISVTPEQLQNAIIEGVKTQLQDLKKHFEPKTPNEYLTRVEVAELLKINLATVHNWTKKSILISYQIGGRVYYKRNEVENAIVELKK</sequence>
<dbReference type="EMBL" id="JBHMFC010000028">
    <property type="protein sequence ID" value="MFB9056664.1"/>
    <property type="molecule type" value="Genomic_DNA"/>
</dbReference>
<dbReference type="RefSeq" id="WP_379860857.1">
    <property type="nucleotide sequence ID" value="NZ_JBHMFC010000028.1"/>
</dbReference>
<gene>
    <name evidence="2" type="ORF">ACFFU9_07900</name>
</gene>
<dbReference type="Proteomes" id="UP001589585">
    <property type="component" value="Unassembled WGS sequence"/>
</dbReference>
<accession>A0ABV5FB53</accession>
<organism evidence="2 3">
    <name type="scientific">Mariniflexile ostreae</name>
    <dbReference type="NCBI Taxonomy" id="1520892"/>
    <lineage>
        <taxon>Bacteria</taxon>
        <taxon>Pseudomonadati</taxon>
        <taxon>Bacteroidota</taxon>
        <taxon>Flavobacteriia</taxon>
        <taxon>Flavobacteriales</taxon>
        <taxon>Flavobacteriaceae</taxon>
        <taxon>Mariniflexile</taxon>
    </lineage>
</organism>
<keyword evidence="3" id="KW-1185">Reference proteome</keyword>
<dbReference type="InterPro" id="IPR041657">
    <property type="entry name" value="HTH_17"/>
</dbReference>